<evidence type="ECO:0000313" key="2">
    <source>
        <dbReference type="Proteomes" id="UP000770661"/>
    </source>
</evidence>
<sequence>MVGKNVTSTLLKRKDQAITLGSKVRSAKMKQLRLIHKSYSRDCVCYLHEPSTQQPAKEHFQYELWVTHCHFLILSDCRERQRNRLGRRIWELTSPCTIGPQFFRSTVSLRWWSHYFNASHGKKVTHLMRSVPDTADMITTDRKAWHCLWREYESGPTIKDATPRRRQGACGVFKVFTDP</sequence>
<protein>
    <submittedName>
        <fullName evidence="1">Uncharacterized protein</fullName>
    </submittedName>
</protein>
<reference evidence="1" key="1">
    <citation type="submission" date="2020-07" db="EMBL/GenBank/DDBJ databases">
        <title>The High-quality genome of the commercially important snow crab, Chionoecetes opilio.</title>
        <authorList>
            <person name="Jeong J.-H."/>
            <person name="Ryu S."/>
        </authorList>
    </citation>
    <scope>NUCLEOTIDE SEQUENCE</scope>
    <source>
        <strain evidence="1">MADBK_172401_WGS</strain>
        <tissue evidence="1">Digestive gland</tissue>
    </source>
</reference>
<name>A0A8J5CRD8_CHIOP</name>
<keyword evidence="2" id="KW-1185">Reference proteome</keyword>
<accession>A0A8J5CRD8</accession>
<dbReference type="Proteomes" id="UP000770661">
    <property type="component" value="Unassembled WGS sequence"/>
</dbReference>
<evidence type="ECO:0000313" key="1">
    <source>
        <dbReference type="EMBL" id="KAG0718066.1"/>
    </source>
</evidence>
<organism evidence="1 2">
    <name type="scientific">Chionoecetes opilio</name>
    <name type="common">Atlantic snow crab</name>
    <name type="synonym">Cancer opilio</name>
    <dbReference type="NCBI Taxonomy" id="41210"/>
    <lineage>
        <taxon>Eukaryota</taxon>
        <taxon>Metazoa</taxon>
        <taxon>Ecdysozoa</taxon>
        <taxon>Arthropoda</taxon>
        <taxon>Crustacea</taxon>
        <taxon>Multicrustacea</taxon>
        <taxon>Malacostraca</taxon>
        <taxon>Eumalacostraca</taxon>
        <taxon>Eucarida</taxon>
        <taxon>Decapoda</taxon>
        <taxon>Pleocyemata</taxon>
        <taxon>Brachyura</taxon>
        <taxon>Eubrachyura</taxon>
        <taxon>Majoidea</taxon>
        <taxon>Majidae</taxon>
        <taxon>Chionoecetes</taxon>
    </lineage>
</organism>
<dbReference type="EMBL" id="JACEEZ010016711">
    <property type="protein sequence ID" value="KAG0718066.1"/>
    <property type="molecule type" value="Genomic_DNA"/>
</dbReference>
<dbReference type="AlphaFoldDB" id="A0A8J5CRD8"/>
<proteinExistence type="predicted"/>
<gene>
    <name evidence="1" type="ORF">GWK47_053207</name>
</gene>
<comment type="caution">
    <text evidence="1">The sequence shown here is derived from an EMBL/GenBank/DDBJ whole genome shotgun (WGS) entry which is preliminary data.</text>
</comment>